<proteinExistence type="inferred from homology"/>
<dbReference type="InParanoid" id="A0A7G1G6Q0"/>
<evidence type="ECO:0000256" key="2">
    <source>
        <dbReference type="ARBA" id="ARBA00022884"/>
    </source>
</evidence>
<dbReference type="GO" id="GO:0051607">
    <property type="term" value="P:defense response to virus"/>
    <property type="evidence" value="ECO:0007669"/>
    <property type="project" value="UniProtKB-KW"/>
</dbReference>
<keyword evidence="7" id="KW-1185">Reference proteome</keyword>
<dbReference type="AlphaFoldDB" id="A0A7G1G6Q0"/>
<dbReference type="InterPro" id="IPR010156">
    <property type="entry name" value="CRISPR-assoc_prot_Cas6"/>
</dbReference>
<dbReference type="Gene3D" id="3.30.70.1900">
    <property type="match status" value="1"/>
</dbReference>
<sequence>MRVKINLSGKNIVLPISYQYYLQGLFYNLVTKKFDYLHDEGIIVDSKTMKPFSYSKIFCKRYEVKDNSIYFGDEIWIYFSSPFEILLEEFLEKLTELNNIRIGNNFLNISSIRRLRYTFDNYALVKTLSPILVYEKVLRVNGERKLLRYNPKDPEFCEIIKYNMSTKGKALGINTETFNIIPQRINPTNKRVLKYKTTTFEAWEGTYKIYGNNEVLKLAFDWGLGLRNSQGFGMIETI</sequence>
<evidence type="ECO:0000256" key="3">
    <source>
        <dbReference type="ARBA" id="ARBA00023118"/>
    </source>
</evidence>
<name>A0A7G1G6Q0_9BACT</name>
<accession>A0A7G1G6Q0</accession>
<dbReference type="PANTHER" id="PTHR36984">
    <property type="entry name" value="CRISPR-ASSOCIATED ENDORIBONUCLEASE CAS6 1"/>
    <property type="match status" value="1"/>
</dbReference>
<dbReference type="KEGG" id="ocy:OSSY52_07180"/>
<dbReference type="EMBL" id="AP018712">
    <property type="protein sequence ID" value="BBE30577.1"/>
    <property type="molecule type" value="Genomic_DNA"/>
</dbReference>
<dbReference type="CDD" id="cd21140">
    <property type="entry name" value="Cas6_I-like"/>
    <property type="match status" value="1"/>
</dbReference>
<reference evidence="6 7" key="1">
    <citation type="submission" date="2018-06" db="EMBL/GenBank/DDBJ databases">
        <title>Genome sequencing of Oceanotoga sp. sy52.</title>
        <authorList>
            <person name="Mori K."/>
        </authorList>
    </citation>
    <scope>NUCLEOTIDE SEQUENCE [LARGE SCALE GENOMIC DNA]</scope>
    <source>
        <strain evidence="7">sy52</strain>
    </source>
</reference>
<dbReference type="InterPro" id="IPR049435">
    <property type="entry name" value="Cas_Cas6_C"/>
</dbReference>
<protein>
    <submittedName>
        <fullName evidence="6">CRISPR-associated endoribonuclease</fullName>
    </submittedName>
</protein>
<dbReference type="GO" id="GO:0016788">
    <property type="term" value="F:hydrolase activity, acting on ester bonds"/>
    <property type="evidence" value="ECO:0007669"/>
    <property type="project" value="InterPro"/>
</dbReference>
<evidence type="ECO:0000256" key="1">
    <source>
        <dbReference type="ARBA" id="ARBA00005937"/>
    </source>
</evidence>
<organism evidence="6 7">
    <name type="scientific">Tepiditoga spiralis</name>
    <dbReference type="NCBI Taxonomy" id="2108365"/>
    <lineage>
        <taxon>Bacteria</taxon>
        <taxon>Thermotogati</taxon>
        <taxon>Thermotogota</taxon>
        <taxon>Thermotogae</taxon>
        <taxon>Petrotogales</taxon>
        <taxon>Petrotogaceae</taxon>
        <taxon>Tepiditoga</taxon>
    </lineage>
</organism>
<evidence type="ECO:0000313" key="6">
    <source>
        <dbReference type="EMBL" id="BBE30577.1"/>
    </source>
</evidence>
<keyword evidence="2" id="KW-0694">RNA-binding</keyword>
<dbReference type="Proteomes" id="UP000516361">
    <property type="component" value="Chromosome"/>
</dbReference>
<dbReference type="PANTHER" id="PTHR36984:SF1">
    <property type="entry name" value="CRISPR-ASSOCIATED ENDORIBONUCLEASE CAS6 1"/>
    <property type="match status" value="1"/>
</dbReference>
<dbReference type="Gene3D" id="3.30.70.1890">
    <property type="match status" value="1"/>
</dbReference>
<dbReference type="Pfam" id="PF21350">
    <property type="entry name" value="Cas6_I-A"/>
    <property type="match status" value="1"/>
</dbReference>
<gene>
    <name evidence="6" type="primary">cas6_3</name>
    <name evidence="6" type="ORF">OSSY52_07180</name>
</gene>
<evidence type="ECO:0000259" key="5">
    <source>
        <dbReference type="Pfam" id="PF01881"/>
    </source>
</evidence>
<dbReference type="PIRSF" id="PIRSF005054">
    <property type="entry name" value="PF1131"/>
    <property type="match status" value="1"/>
</dbReference>
<keyword evidence="3" id="KW-0051">Antiviral defense</keyword>
<dbReference type="GO" id="GO:0003723">
    <property type="term" value="F:RNA binding"/>
    <property type="evidence" value="ECO:0007669"/>
    <property type="project" value="UniProtKB-KW"/>
</dbReference>
<dbReference type="Pfam" id="PF01881">
    <property type="entry name" value="Cas_Cas6_C"/>
    <property type="match status" value="1"/>
</dbReference>
<dbReference type="InterPro" id="IPR045747">
    <property type="entry name" value="CRISPR-assoc_prot_Cas6_N_sf"/>
</dbReference>
<evidence type="ECO:0000256" key="4">
    <source>
        <dbReference type="PIRSR" id="PIRSR005054-1"/>
    </source>
</evidence>
<dbReference type="NCBIfam" id="TIGR01877">
    <property type="entry name" value="cas_cas6"/>
    <property type="match status" value="1"/>
</dbReference>
<feature type="domain" description="CRISPR associated protein Cas6 C-terminal" evidence="5">
    <location>
        <begin position="121"/>
        <end position="236"/>
    </location>
</feature>
<feature type="site" description="Transition state stabilizer" evidence="4">
    <location>
        <position position="50"/>
    </location>
</feature>
<comment type="similarity">
    <text evidence="1">Belongs to the CRISPR-associated protein Cas6/Cse3/CasE family.</text>
</comment>
<evidence type="ECO:0000313" key="7">
    <source>
        <dbReference type="Proteomes" id="UP000516361"/>
    </source>
</evidence>